<comment type="subunit">
    <text evidence="3">Associates exclusively with 100S ribosomes, which are dimers of 70S ribosomes.</text>
</comment>
<feature type="compositionally biased region" description="Basic and acidic residues" evidence="6">
    <location>
        <begin position="91"/>
        <end position="116"/>
    </location>
</feature>
<name>A0AAP6JEY6_9GAMM</name>
<evidence type="ECO:0000256" key="5">
    <source>
        <dbReference type="ARBA" id="ARBA00041319"/>
    </source>
</evidence>
<dbReference type="InterPro" id="IPR036567">
    <property type="entry name" value="RHF-like"/>
</dbReference>
<protein>
    <recommendedName>
        <fullName evidence="4">Ribosome hibernation promoting factor</fullName>
    </recommendedName>
    <alternativeName>
        <fullName evidence="5">Hibernation factor HPF</fullName>
    </alternativeName>
</protein>
<accession>A0AAP6JEY6</accession>
<dbReference type="InterPro" id="IPR003489">
    <property type="entry name" value="RHF/RaiA"/>
</dbReference>
<dbReference type="NCBIfam" id="TIGR00741">
    <property type="entry name" value="yfiA"/>
    <property type="match status" value="1"/>
</dbReference>
<dbReference type="RefSeq" id="WP_346050506.1">
    <property type="nucleotide sequence ID" value="NZ_JAYGII010000004.1"/>
</dbReference>
<evidence type="ECO:0000256" key="4">
    <source>
        <dbReference type="ARBA" id="ARBA00041148"/>
    </source>
</evidence>
<dbReference type="AlphaFoldDB" id="A0AAP6JEY6"/>
<dbReference type="GO" id="GO:0022627">
    <property type="term" value="C:cytosolic small ribosomal subunit"/>
    <property type="evidence" value="ECO:0007669"/>
    <property type="project" value="TreeGrafter"/>
</dbReference>
<dbReference type="GO" id="GO:0045900">
    <property type="term" value="P:negative regulation of translational elongation"/>
    <property type="evidence" value="ECO:0007669"/>
    <property type="project" value="TreeGrafter"/>
</dbReference>
<evidence type="ECO:0000256" key="2">
    <source>
        <dbReference type="ARBA" id="ARBA00038434"/>
    </source>
</evidence>
<comment type="similarity">
    <text evidence="2">Belongs to the HPF/YfiA ribosome-associated protein family. Short HPF subfamily.</text>
</comment>
<organism evidence="7 8">
    <name type="scientific">Natronospira elongata</name>
    <dbReference type="NCBI Taxonomy" id="3110268"/>
    <lineage>
        <taxon>Bacteria</taxon>
        <taxon>Pseudomonadati</taxon>
        <taxon>Pseudomonadota</taxon>
        <taxon>Gammaproteobacteria</taxon>
        <taxon>Natronospirales</taxon>
        <taxon>Natronospiraceae</taxon>
        <taxon>Natronospira</taxon>
    </lineage>
</organism>
<dbReference type="PANTHER" id="PTHR33231:SF1">
    <property type="entry name" value="30S RIBOSOMAL PROTEIN"/>
    <property type="match status" value="1"/>
</dbReference>
<dbReference type="Proteomes" id="UP001302316">
    <property type="component" value="Unassembled WGS sequence"/>
</dbReference>
<dbReference type="InterPro" id="IPR050574">
    <property type="entry name" value="HPF/YfiA_ribosome-assoc"/>
</dbReference>
<dbReference type="SUPFAM" id="SSF69754">
    <property type="entry name" value="Ribosome binding protein Y (YfiA homologue)"/>
    <property type="match status" value="1"/>
</dbReference>
<keyword evidence="8" id="KW-1185">Reference proteome</keyword>
<dbReference type="GO" id="GO:0043024">
    <property type="term" value="F:ribosomal small subunit binding"/>
    <property type="evidence" value="ECO:0007669"/>
    <property type="project" value="TreeGrafter"/>
</dbReference>
<dbReference type="PANTHER" id="PTHR33231">
    <property type="entry name" value="30S RIBOSOMAL PROTEIN"/>
    <property type="match status" value="1"/>
</dbReference>
<comment type="caution">
    <text evidence="7">The sequence shown here is derived from an EMBL/GenBank/DDBJ whole genome shotgun (WGS) entry which is preliminary data.</text>
</comment>
<dbReference type="FunFam" id="3.30.160.100:FF:000001">
    <property type="entry name" value="Ribosome hibernation promoting factor"/>
    <property type="match status" value="1"/>
</dbReference>
<feature type="region of interest" description="Disordered" evidence="6">
    <location>
        <begin position="87"/>
        <end position="116"/>
    </location>
</feature>
<dbReference type="CDD" id="cd00552">
    <property type="entry name" value="RaiA"/>
    <property type="match status" value="1"/>
</dbReference>
<dbReference type="Gene3D" id="3.30.160.100">
    <property type="entry name" value="Ribosome hibernation promotion factor-like"/>
    <property type="match status" value="1"/>
</dbReference>
<sequence length="116" mass="13361">MQMNLTGHHVDITPSLREYVGTKMERLERHFDHITGMHVILTVERLKHKAEAKVDVVGKPLFADAKEEDMYAAIDRLVDKLDRQVKKHKEKLKDHHAAQVDKADRMPPHPDELGPS</sequence>
<evidence type="ECO:0000256" key="3">
    <source>
        <dbReference type="ARBA" id="ARBA00038695"/>
    </source>
</evidence>
<evidence type="ECO:0000256" key="6">
    <source>
        <dbReference type="SAM" id="MobiDB-lite"/>
    </source>
</evidence>
<reference evidence="7 8" key="1">
    <citation type="submission" date="2023-12" db="EMBL/GenBank/DDBJ databases">
        <title>Whole-genome sequencing of halo(alkali)philic microorganisms from hypersaline lakes.</title>
        <authorList>
            <person name="Sorokin D.Y."/>
            <person name="Merkel A.Y."/>
            <person name="Messina E."/>
            <person name="Yakimov M."/>
        </authorList>
    </citation>
    <scope>NUCLEOTIDE SEQUENCE [LARGE SCALE GENOMIC DNA]</scope>
    <source>
        <strain evidence="7 8">AB-CW1</strain>
    </source>
</reference>
<dbReference type="EMBL" id="JAYGII010000004">
    <property type="protein sequence ID" value="MEA5444874.1"/>
    <property type="molecule type" value="Genomic_DNA"/>
</dbReference>
<proteinExistence type="inferred from homology"/>
<gene>
    <name evidence="7" type="primary">raiA</name>
    <name evidence="7" type="ORF">VCB98_03470</name>
</gene>
<evidence type="ECO:0000313" key="7">
    <source>
        <dbReference type="EMBL" id="MEA5444874.1"/>
    </source>
</evidence>
<evidence type="ECO:0000256" key="1">
    <source>
        <dbReference type="ARBA" id="ARBA00022845"/>
    </source>
</evidence>
<evidence type="ECO:0000313" key="8">
    <source>
        <dbReference type="Proteomes" id="UP001302316"/>
    </source>
</evidence>
<dbReference type="Pfam" id="PF02482">
    <property type="entry name" value="Ribosomal_S30AE"/>
    <property type="match status" value="1"/>
</dbReference>
<keyword evidence="1" id="KW-0810">Translation regulation</keyword>